<dbReference type="AlphaFoldDB" id="A0A0E3WUD8"/>
<organism evidence="1 2">
    <name type="scientific">Methanosarcina horonobensis HB-1 = JCM 15518</name>
    <dbReference type="NCBI Taxonomy" id="1434110"/>
    <lineage>
        <taxon>Archaea</taxon>
        <taxon>Methanobacteriati</taxon>
        <taxon>Methanobacteriota</taxon>
        <taxon>Stenosarchaea group</taxon>
        <taxon>Methanomicrobia</taxon>
        <taxon>Methanosarcinales</taxon>
        <taxon>Methanosarcinaceae</taxon>
        <taxon>Methanosarcina</taxon>
    </lineage>
</organism>
<name>A0A0E3WUD8_9EURY</name>
<dbReference type="EMBL" id="CP009516">
    <property type="protein sequence ID" value="AKB78705.1"/>
    <property type="molecule type" value="Genomic_DNA"/>
</dbReference>
<evidence type="ECO:0000313" key="2">
    <source>
        <dbReference type="Proteomes" id="UP000033101"/>
    </source>
</evidence>
<dbReference type="OrthoDB" id="376279at2157"/>
<sequence>MADFELGDDGVYRNTRIFEELLKFTKLEWGNNIAILKELEKLVDNDFTGWFTEDINGEIYVGIELNESSDHKYDEIIFYDKNRDDITVFSVMREEA</sequence>
<proteinExistence type="predicted"/>
<dbReference type="GeneID" id="24831474"/>
<protein>
    <submittedName>
        <fullName evidence="1">Uncharacterized protein</fullName>
    </submittedName>
</protein>
<dbReference type="HOGENOM" id="CLU_2353225_0_0_2"/>
<reference evidence="1 2" key="1">
    <citation type="submission" date="2014-07" db="EMBL/GenBank/DDBJ databases">
        <title>Methanogenic archaea and the global carbon cycle.</title>
        <authorList>
            <person name="Henriksen J.R."/>
            <person name="Luke J."/>
            <person name="Reinhart S."/>
            <person name="Benedict M.N."/>
            <person name="Youngblut N.D."/>
            <person name="Metcalf M.E."/>
            <person name="Whitaker R.J."/>
            <person name="Metcalf W.W."/>
        </authorList>
    </citation>
    <scope>NUCLEOTIDE SEQUENCE [LARGE SCALE GENOMIC DNA]</scope>
    <source>
        <strain evidence="1 2">HB-1</strain>
    </source>
</reference>
<gene>
    <name evidence="1" type="ORF">MSHOH_2222</name>
</gene>
<dbReference type="RefSeq" id="WP_158024141.1">
    <property type="nucleotide sequence ID" value="NZ_BBCW01000069.1"/>
</dbReference>
<dbReference type="KEGG" id="mhor:MSHOH_2222"/>
<accession>A0A0E3WUD8</accession>
<evidence type="ECO:0000313" key="1">
    <source>
        <dbReference type="EMBL" id="AKB78705.1"/>
    </source>
</evidence>
<keyword evidence="2" id="KW-1185">Reference proteome</keyword>
<dbReference type="PATRIC" id="fig|1434110.4.peg.2829"/>
<dbReference type="Proteomes" id="UP000033101">
    <property type="component" value="Chromosome"/>
</dbReference>